<dbReference type="Pfam" id="PF09413">
    <property type="entry name" value="DUF2007"/>
    <property type="match status" value="1"/>
</dbReference>
<accession>A0ABM6GH24</accession>
<reference evidence="2 3" key="1">
    <citation type="submission" date="2014-02" db="EMBL/GenBank/DDBJ databases">
        <title>Diversity of Thermotogales isolates from hydrothermal vents.</title>
        <authorList>
            <person name="Haverkamp T.H.A."/>
            <person name="Lossouarn J."/>
            <person name="Geslin C."/>
            <person name="Nesbo C.L."/>
        </authorList>
    </citation>
    <scope>NUCLEOTIDE SEQUENCE [LARGE SCALE GENOMIC DNA]</scope>
    <source>
        <strain evidence="2 3">431</strain>
    </source>
</reference>
<evidence type="ECO:0000259" key="1">
    <source>
        <dbReference type="Pfam" id="PF09413"/>
    </source>
</evidence>
<dbReference type="EMBL" id="CP007389">
    <property type="protein sequence ID" value="APT74960.1"/>
    <property type="molecule type" value="Genomic_DNA"/>
</dbReference>
<dbReference type="InterPro" id="IPR018551">
    <property type="entry name" value="DUF2007"/>
</dbReference>
<evidence type="ECO:0000313" key="3">
    <source>
        <dbReference type="Proteomes" id="UP000185490"/>
    </source>
</evidence>
<keyword evidence="3" id="KW-1185">Reference proteome</keyword>
<dbReference type="Proteomes" id="UP000185490">
    <property type="component" value="Chromosome"/>
</dbReference>
<sequence>MWKKLTEVDGEINAKIIEGLLKTNNIECVLEIVSEPFPKAYFGSSTFFAIYVKENDFEIAKNLINPNPI</sequence>
<name>A0ABM6GH24_9BACT</name>
<feature type="domain" description="DUF2007" evidence="1">
    <location>
        <begin position="2"/>
        <end position="64"/>
    </location>
</feature>
<protein>
    <recommendedName>
        <fullName evidence="1">DUF2007 domain-containing protein</fullName>
    </recommendedName>
</protein>
<dbReference type="RefSeq" id="WP_012058075.1">
    <property type="nucleotide sequence ID" value="NZ_CP007389.1"/>
</dbReference>
<evidence type="ECO:0000313" key="2">
    <source>
        <dbReference type="EMBL" id="APT74960.1"/>
    </source>
</evidence>
<organism evidence="2 3">
    <name type="scientific">Thermosipho melanesiensis</name>
    <dbReference type="NCBI Taxonomy" id="46541"/>
    <lineage>
        <taxon>Bacteria</taxon>
        <taxon>Thermotogati</taxon>
        <taxon>Thermotogota</taxon>
        <taxon>Thermotogae</taxon>
        <taxon>Thermotogales</taxon>
        <taxon>Fervidobacteriaceae</taxon>
        <taxon>Thermosipho</taxon>
    </lineage>
</organism>
<proteinExistence type="predicted"/>
<gene>
    <name evidence="2" type="ORF">BW47_09900</name>
</gene>